<evidence type="ECO:0000313" key="3">
    <source>
        <dbReference type="EMBL" id="KEQ13054.1"/>
    </source>
</evidence>
<protein>
    <recommendedName>
        <fullName evidence="2">IrrE N-terminal-like domain-containing protein</fullName>
    </recommendedName>
</protein>
<reference evidence="3 4" key="1">
    <citation type="submission" date="2014-06" db="EMBL/GenBank/DDBJ databases">
        <title>Whole Genome Sequences of Three Symbiotic Endozoicomonas Bacteria.</title>
        <authorList>
            <person name="Neave M.J."/>
            <person name="Apprill A."/>
            <person name="Voolstra C.R."/>
        </authorList>
    </citation>
    <scope>NUCLEOTIDE SEQUENCE [LARGE SCALE GENOMIC DNA]</scope>
    <source>
        <strain evidence="3 4">LMG 24815</strain>
    </source>
</reference>
<dbReference type="Proteomes" id="UP000028006">
    <property type="component" value="Unassembled WGS sequence"/>
</dbReference>
<feature type="region of interest" description="Disordered" evidence="1">
    <location>
        <begin position="145"/>
        <end position="168"/>
    </location>
</feature>
<evidence type="ECO:0000256" key="1">
    <source>
        <dbReference type="SAM" id="MobiDB-lite"/>
    </source>
</evidence>
<sequence length="168" mass="19540">MKLNNKTKQAFFALPFLMCSMSSPSDDLNPYGCQFNDMEAFYKQKLGIETAKVQYRYVRVKDYRTQGYAQQAGKGQYRITLANWLEDSELRVTLAHELVHVRQLERGQIDLSEFEKHYHDRSFEDEAFRLSIPMAAEFYTQHKCNKSNTKAKAKTKAKKPGHKKTGSQ</sequence>
<feature type="domain" description="IrrE N-terminal-like" evidence="2">
    <location>
        <begin position="53"/>
        <end position="138"/>
    </location>
</feature>
<dbReference type="Pfam" id="PF06114">
    <property type="entry name" value="Peptidase_M78"/>
    <property type="match status" value="1"/>
</dbReference>
<dbReference type="AlphaFoldDB" id="A0A081N3N1"/>
<dbReference type="EMBL" id="JOKG01000004">
    <property type="protein sequence ID" value="KEQ13054.1"/>
    <property type="molecule type" value="Genomic_DNA"/>
</dbReference>
<evidence type="ECO:0000259" key="2">
    <source>
        <dbReference type="Pfam" id="PF06114"/>
    </source>
</evidence>
<proteinExistence type="predicted"/>
<evidence type="ECO:0000313" key="4">
    <source>
        <dbReference type="Proteomes" id="UP000028006"/>
    </source>
</evidence>
<name>A0A081N3N1_9GAMM</name>
<gene>
    <name evidence="3" type="ORF">GZ77_21875</name>
</gene>
<accession>A0A081N3N1</accession>
<organism evidence="3 4">
    <name type="scientific">Endozoicomonas montiporae</name>
    <dbReference type="NCBI Taxonomy" id="1027273"/>
    <lineage>
        <taxon>Bacteria</taxon>
        <taxon>Pseudomonadati</taxon>
        <taxon>Pseudomonadota</taxon>
        <taxon>Gammaproteobacteria</taxon>
        <taxon>Oceanospirillales</taxon>
        <taxon>Endozoicomonadaceae</taxon>
        <taxon>Endozoicomonas</taxon>
    </lineage>
</organism>
<comment type="caution">
    <text evidence="3">The sequence shown here is derived from an EMBL/GenBank/DDBJ whole genome shotgun (WGS) entry which is preliminary data.</text>
</comment>
<dbReference type="InterPro" id="IPR010359">
    <property type="entry name" value="IrrE_HExxH"/>
</dbReference>
<keyword evidence="4" id="KW-1185">Reference proteome</keyword>